<gene>
    <name evidence="2" type="ORF">SAMN00120144_0899</name>
</gene>
<feature type="region of interest" description="Disordered" evidence="1">
    <location>
        <begin position="227"/>
        <end position="251"/>
    </location>
</feature>
<dbReference type="Gene3D" id="2.60.40.3140">
    <property type="match status" value="1"/>
</dbReference>
<evidence type="ECO:0000256" key="1">
    <source>
        <dbReference type="SAM" id="MobiDB-lite"/>
    </source>
</evidence>
<evidence type="ECO:0000313" key="3">
    <source>
        <dbReference type="Proteomes" id="UP000192266"/>
    </source>
</evidence>
<evidence type="ECO:0000313" key="2">
    <source>
        <dbReference type="EMBL" id="SMB89291.1"/>
    </source>
</evidence>
<organism evidence="2 3">
    <name type="scientific">Hymenobacter roseosalivarius DSM 11622</name>
    <dbReference type="NCBI Taxonomy" id="645990"/>
    <lineage>
        <taxon>Bacteria</taxon>
        <taxon>Pseudomonadati</taxon>
        <taxon>Bacteroidota</taxon>
        <taxon>Cytophagia</taxon>
        <taxon>Cytophagales</taxon>
        <taxon>Hymenobacteraceae</taxon>
        <taxon>Hymenobacter</taxon>
    </lineage>
</organism>
<evidence type="ECO:0008006" key="4">
    <source>
        <dbReference type="Google" id="ProtNLM"/>
    </source>
</evidence>
<dbReference type="AlphaFoldDB" id="A0A1W1V8D0"/>
<dbReference type="EMBL" id="FWWW01000052">
    <property type="protein sequence ID" value="SMB89291.1"/>
    <property type="molecule type" value="Genomic_DNA"/>
</dbReference>
<accession>A0A1W1V8D0</accession>
<keyword evidence="3" id="KW-1185">Reference proteome</keyword>
<protein>
    <recommendedName>
        <fullName evidence="4">DUF3857 domain-containing protein</fullName>
    </recommendedName>
</protein>
<proteinExistence type="predicted"/>
<dbReference type="Proteomes" id="UP000192266">
    <property type="component" value="Unassembled WGS sequence"/>
</dbReference>
<name>A0A1W1V8D0_9BACT</name>
<dbReference type="Gene3D" id="3.10.620.30">
    <property type="match status" value="1"/>
</dbReference>
<sequence length="689" mass="77193">MPKTLLHRSALTLLLLTGASQLPVLGQADPIKFGKPDLADFDAKNFVADSAAEAVVLCDFGRTRFETGSGDFKLIFERVTRIKILKKSGYDWATVKVPLYKKGANEEKISALRGFTYNMVNGQVVKEKMASDATFMEQQTTNNFIRKFTLPNVREGSVIEYTYTVNSDFLFNFQDWQFQYYIPVRWSEYRAAIPEYFDYKQLFQGYEPLAVQERTDGITQFSFSQGGSFNDGGGGGLRAGSGRTGPSSTTVTPRVTNYRWAMKQVPGFRDEPFMTTSKDYVARVDFELAGIQWPEQAYESVAGSWQKIDEELLNHENLGSQLKRGGFLKAELAAITAQHTDLAARAAAVHAMVRKAVKHNGTDWMLSTGSLKHTYDQHAGNSADVNLLLIAALRDAGLDANPVVLSTRSHGRLTETLPLMSSFNYVVAHVALPSNQELLADATDALLPFGMLPTRCLSGTGRLLMPGTGKSRWVSLTPTQRYVNYHQVHLTMDERGGMKGKVHQENGGYAALDQRENLVKKGEKKFMEDMAKTHEGWTIPAYTFKERETLHKPLTLDYEFTAPGADAPALMLYLNLVRHFSTERNPFVHEDRRFPVDFAAPFDETVQLNITLPAGYEPEDIPKPTAVKLPEDGGVFTYQVAASPGSIQIMSRMTLRRAVYSAEEYTYLREFYSRMLAKHAEQIVLKKKS</sequence>
<dbReference type="STRING" id="645990.SAMN00120144_0899"/>
<dbReference type="OrthoDB" id="98874at2"/>
<reference evidence="2 3" key="1">
    <citation type="submission" date="2017-04" db="EMBL/GenBank/DDBJ databases">
        <authorList>
            <person name="Afonso C.L."/>
            <person name="Miller P.J."/>
            <person name="Scott M.A."/>
            <person name="Spackman E."/>
            <person name="Goraichik I."/>
            <person name="Dimitrov K.M."/>
            <person name="Suarez D.L."/>
            <person name="Swayne D.E."/>
        </authorList>
    </citation>
    <scope>NUCLEOTIDE SEQUENCE [LARGE SCALE GENOMIC DNA]</scope>
    <source>
        <strain evidence="2 3">DSM 11622</strain>
    </source>
</reference>
<feature type="compositionally biased region" description="Gly residues" evidence="1">
    <location>
        <begin position="229"/>
        <end position="243"/>
    </location>
</feature>
<dbReference type="Gene3D" id="2.60.120.1130">
    <property type="match status" value="1"/>
</dbReference>
<dbReference type="RefSeq" id="WP_084444353.1">
    <property type="nucleotide sequence ID" value="NZ_FWWW01000052.1"/>
</dbReference>